<dbReference type="SMART" id="SM00257">
    <property type="entry name" value="LysM"/>
    <property type="match status" value="1"/>
</dbReference>
<protein>
    <recommendedName>
        <fullName evidence="2">LysM domain-containing protein</fullName>
    </recommendedName>
</protein>
<evidence type="ECO:0000313" key="3">
    <source>
        <dbReference type="EMBL" id="GGL62257.1"/>
    </source>
</evidence>
<sequence length="97" mass="10995">MNEYLNQKLRGISFVVLFVILAVTLFFTLTNSVVADSSNYKTITVEKGDSLWALAQHYHSGNPGLTEEAFITWVERENGINRDAIQPNQKLIIPVRK</sequence>
<reference evidence="3" key="1">
    <citation type="journal article" date="2014" name="Int. J. Syst. Evol. Microbiol.">
        <title>Complete genome sequence of Corynebacterium casei LMG S-19264T (=DSM 44701T), isolated from a smear-ripened cheese.</title>
        <authorList>
            <consortium name="US DOE Joint Genome Institute (JGI-PGF)"/>
            <person name="Walter F."/>
            <person name="Albersmeier A."/>
            <person name="Kalinowski J."/>
            <person name="Ruckert C."/>
        </authorList>
    </citation>
    <scope>NUCLEOTIDE SEQUENCE</scope>
    <source>
        <strain evidence="3">JCM 15325</strain>
    </source>
</reference>
<accession>A0A917S900</accession>
<dbReference type="PROSITE" id="PS51782">
    <property type="entry name" value="LYSM"/>
    <property type="match status" value="1"/>
</dbReference>
<dbReference type="InterPro" id="IPR018392">
    <property type="entry name" value="LysM"/>
</dbReference>
<keyword evidence="1" id="KW-0812">Transmembrane</keyword>
<dbReference type="RefSeq" id="WP_188804429.1">
    <property type="nucleotide sequence ID" value="NZ_BMOK01000015.1"/>
</dbReference>
<dbReference type="SUPFAM" id="SSF54106">
    <property type="entry name" value="LysM domain"/>
    <property type="match status" value="1"/>
</dbReference>
<comment type="caution">
    <text evidence="3">The sequence shown here is derived from an EMBL/GenBank/DDBJ whole genome shotgun (WGS) entry which is preliminary data.</text>
</comment>
<feature type="domain" description="LysM" evidence="2">
    <location>
        <begin position="41"/>
        <end position="93"/>
    </location>
</feature>
<organism evidence="3 4">
    <name type="scientific">Sporolactobacillus putidus</name>
    <dbReference type="NCBI Taxonomy" id="492735"/>
    <lineage>
        <taxon>Bacteria</taxon>
        <taxon>Bacillati</taxon>
        <taxon>Bacillota</taxon>
        <taxon>Bacilli</taxon>
        <taxon>Bacillales</taxon>
        <taxon>Sporolactobacillaceae</taxon>
        <taxon>Sporolactobacillus</taxon>
    </lineage>
</organism>
<dbReference type="Gene3D" id="3.10.350.10">
    <property type="entry name" value="LysM domain"/>
    <property type="match status" value="1"/>
</dbReference>
<gene>
    <name evidence="3" type="ORF">GCM10007968_27790</name>
</gene>
<dbReference type="Pfam" id="PF01476">
    <property type="entry name" value="LysM"/>
    <property type="match status" value="1"/>
</dbReference>
<proteinExistence type="predicted"/>
<keyword evidence="1" id="KW-0472">Membrane</keyword>
<reference evidence="3" key="2">
    <citation type="submission" date="2020-09" db="EMBL/GenBank/DDBJ databases">
        <authorList>
            <person name="Sun Q."/>
            <person name="Ohkuma M."/>
        </authorList>
    </citation>
    <scope>NUCLEOTIDE SEQUENCE</scope>
    <source>
        <strain evidence="3">JCM 15325</strain>
    </source>
</reference>
<keyword evidence="4" id="KW-1185">Reference proteome</keyword>
<dbReference type="CDD" id="cd00118">
    <property type="entry name" value="LysM"/>
    <property type="match status" value="1"/>
</dbReference>
<keyword evidence="1" id="KW-1133">Transmembrane helix</keyword>
<feature type="transmembrane region" description="Helical" evidence="1">
    <location>
        <begin position="12"/>
        <end position="34"/>
    </location>
</feature>
<evidence type="ECO:0000313" key="4">
    <source>
        <dbReference type="Proteomes" id="UP000654670"/>
    </source>
</evidence>
<dbReference type="Proteomes" id="UP000654670">
    <property type="component" value="Unassembled WGS sequence"/>
</dbReference>
<dbReference type="EMBL" id="BMOK01000015">
    <property type="protein sequence ID" value="GGL62257.1"/>
    <property type="molecule type" value="Genomic_DNA"/>
</dbReference>
<evidence type="ECO:0000256" key="1">
    <source>
        <dbReference type="SAM" id="Phobius"/>
    </source>
</evidence>
<dbReference type="InterPro" id="IPR036779">
    <property type="entry name" value="LysM_dom_sf"/>
</dbReference>
<evidence type="ECO:0000259" key="2">
    <source>
        <dbReference type="PROSITE" id="PS51782"/>
    </source>
</evidence>
<dbReference type="AlphaFoldDB" id="A0A917S900"/>
<name>A0A917S900_9BACL</name>